<evidence type="ECO:0000256" key="2">
    <source>
        <dbReference type="SAM" id="MobiDB-lite"/>
    </source>
</evidence>
<dbReference type="SMART" id="SM00355">
    <property type="entry name" value="ZnF_C2H2"/>
    <property type="match status" value="2"/>
</dbReference>
<evidence type="ECO:0000313" key="4">
    <source>
        <dbReference type="EMBL" id="KAK0740618.1"/>
    </source>
</evidence>
<evidence type="ECO:0000259" key="3">
    <source>
        <dbReference type="PROSITE" id="PS50157"/>
    </source>
</evidence>
<dbReference type="SUPFAM" id="SSF57667">
    <property type="entry name" value="beta-beta-alpha zinc fingers"/>
    <property type="match status" value="1"/>
</dbReference>
<keyword evidence="1" id="KW-0863">Zinc-finger</keyword>
<sequence length="362" mass="40024">MIPTRLEIPNFDIMDQSDFESLNLAYPPSSSHSFSSASSSFGVFTPTSGRSTSPNSNPETLDFATSFGSAVDSFSYDLTPPSSAISPYFQADVRYEDPCVLYQSRPPVTPSRSHQEFTGHLLNNYNQQTPAQVSSFFPFGAELASSPIPPTPIHGSQFGQSWDTWSTAWPQTDSPIDIVKKEEDSPYTSFPAPAHHGRRLFDDPAKKKTTALRKAQLRGSPTSTGGIRKRTKPSTPPTKALANGLEVPVAECNKVKCDWDGCDLVFKKKEHMVRHKNANHLMISFACQYCSRQFNRSDNFRAHEALHGEKRDSGKVQYVPEAAAKIAEEQRKRARRPSKGRAAKLTTGKAAEALHAILDEID</sequence>
<dbReference type="InterPro" id="IPR013087">
    <property type="entry name" value="Znf_C2H2_type"/>
</dbReference>
<protein>
    <recommendedName>
        <fullName evidence="3">C2H2-type domain-containing protein</fullName>
    </recommendedName>
</protein>
<dbReference type="Gene3D" id="3.30.160.60">
    <property type="entry name" value="Classic Zinc Finger"/>
    <property type="match status" value="1"/>
</dbReference>
<dbReference type="EMBL" id="JAUKUD010000006">
    <property type="protein sequence ID" value="KAK0740618.1"/>
    <property type="molecule type" value="Genomic_DNA"/>
</dbReference>
<dbReference type="Proteomes" id="UP001172155">
    <property type="component" value="Unassembled WGS sequence"/>
</dbReference>
<gene>
    <name evidence="4" type="ORF">B0T18DRAFT_213060</name>
</gene>
<dbReference type="AlphaFoldDB" id="A0AA40EJR7"/>
<organism evidence="4 5">
    <name type="scientific">Schizothecium vesticola</name>
    <dbReference type="NCBI Taxonomy" id="314040"/>
    <lineage>
        <taxon>Eukaryota</taxon>
        <taxon>Fungi</taxon>
        <taxon>Dikarya</taxon>
        <taxon>Ascomycota</taxon>
        <taxon>Pezizomycotina</taxon>
        <taxon>Sordariomycetes</taxon>
        <taxon>Sordariomycetidae</taxon>
        <taxon>Sordariales</taxon>
        <taxon>Schizotheciaceae</taxon>
        <taxon>Schizothecium</taxon>
    </lineage>
</organism>
<accession>A0AA40EJR7</accession>
<dbReference type="PROSITE" id="PS50157">
    <property type="entry name" value="ZINC_FINGER_C2H2_2"/>
    <property type="match status" value="1"/>
</dbReference>
<dbReference type="PROSITE" id="PS00028">
    <property type="entry name" value="ZINC_FINGER_C2H2_1"/>
    <property type="match status" value="1"/>
</dbReference>
<keyword evidence="5" id="KW-1185">Reference proteome</keyword>
<dbReference type="GO" id="GO:0008270">
    <property type="term" value="F:zinc ion binding"/>
    <property type="evidence" value="ECO:0007669"/>
    <property type="project" value="UniProtKB-KW"/>
</dbReference>
<evidence type="ECO:0000256" key="1">
    <source>
        <dbReference type="PROSITE-ProRule" id="PRU00042"/>
    </source>
</evidence>
<feature type="domain" description="C2H2-type" evidence="3">
    <location>
        <begin position="285"/>
        <end position="312"/>
    </location>
</feature>
<reference evidence="4" key="1">
    <citation type="submission" date="2023-06" db="EMBL/GenBank/DDBJ databases">
        <title>Genome-scale phylogeny and comparative genomics of the fungal order Sordariales.</title>
        <authorList>
            <consortium name="Lawrence Berkeley National Laboratory"/>
            <person name="Hensen N."/>
            <person name="Bonometti L."/>
            <person name="Westerberg I."/>
            <person name="Brannstrom I.O."/>
            <person name="Guillou S."/>
            <person name="Cros-Aarteil S."/>
            <person name="Calhoun S."/>
            <person name="Haridas S."/>
            <person name="Kuo A."/>
            <person name="Mondo S."/>
            <person name="Pangilinan J."/>
            <person name="Riley R."/>
            <person name="LaButti K."/>
            <person name="Andreopoulos B."/>
            <person name="Lipzen A."/>
            <person name="Chen C."/>
            <person name="Yanf M."/>
            <person name="Daum C."/>
            <person name="Ng V."/>
            <person name="Clum A."/>
            <person name="Steindorff A."/>
            <person name="Ohm R."/>
            <person name="Martin F."/>
            <person name="Silar P."/>
            <person name="Natvig D."/>
            <person name="Lalanne C."/>
            <person name="Gautier V."/>
            <person name="Ament-velasquez S.L."/>
            <person name="Kruys A."/>
            <person name="Hutchinson M.I."/>
            <person name="Powell A.J."/>
            <person name="Barry K."/>
            <person name="Miller A.N."/>
            <person name="Grigoriev I.V."/>
            <person name="Debuchy R."/>
            <person name="Gladieux P."/>
            <person name="Thoren M.H."/>
            <person name="Johannesson H."/>
        </authorList>
    </citation>
    <scope>NUCLEOTIDE SEQUENCE</scope>
    <source>
        <strain evidence="4">SMH3187-1</strain>
    </source>
</reference>
<keyword evidence="1" id="KW-0862">Zinc</keyword>
<dbReference type="Pfam" id="PF00096">
    <property type="entry name" value="zf-C2H2"/>
    <property type="match status" value="1"/>
</dbReference>
<name>A0AA40EJR7_9PEZI</name>
<dbReference type="InterPro" id="IPR036236">
    <property type="entry name" value="Znf_C2H2_sf"/>
</dbReference>
<proteinExistence type="predicted"/>
<feature type="region of interest" description="Disordered" evidence="2">
    <location>
        <begin position="215"/>
        <end position="239"/>
    </location>
</feature>
<comment type="caution">
    <text evidence="4">The sequence shown here is derived from an EMBL/GenBank/DDBJ whole genome shotgun (WGS) entry which is preliminary data.</text>
</comment>
<evidence type="ECO:0000313" key="5">
    <source>
        <dbReference type="Proteomes" id="UP001172155"/>
    </source>
</evidence>
<keyword evidence="1" id="KW-0479">Metal-binding</keyword>